<keyword evidence="5" id="KW-0479">Metal-binding</keyword>
<dbReference type="Proteomes" id="UP000695000">
    <property type="component" value="Unplaced"/>
</dbReference>
<evidence type="ECO:0000313" key="12">
    <source>
        <dbReference type="RefSeq" id="XP_017776632.1"/>
    </source>
</evidence>
<evidence type="ECO:0000313" key="11">
    <source>
        <dbReference type="Proteomes" id="UP000695000"/>
    </source>
</evidence>
<dbReference type="RefSeq" id="XP_017776632.1">
    <property type="nucleotide sequence ID" value="XM_017921143.1"/>
</dbReference>
<keyword evidence="9" id="KW-0812">Transmembrane</keyword>
<gene>
    <name evidence="12" type="primary">LOC108562726</name>
</gene>
<evidence type="ECO:0000256" key="2">
    <source>
        <dbReference type="ARBA" id="ARBA00004481"/>
    </source>
</evidence>
<dbReference type="Pfam" id="PF10601">
    <property type="entry name" value="zf-LITAF-like"/>
    <property type="match status" value="1"/>
</dbReference>
<dbReference type="InterPro" id="IPR037519">
    <property type="entry name" value="LITAF_fam"/>
</dbReference>
<dbReference type="InterPro" id="IPR006629">
    <property type="entry name" value="LITAF"/>
</dbReference>
<evidence type="ECO:0000256" key="4">
    <source>
        <dbReference type="ARBA" id="ARBA00005975"/>
    </source>
</evidence>
<dbReference type="SMART" id="SM00714">
    <property type="entry name" value="LITAF"/>
    <property type="match status" value="1"/>
</dbReference>
<dbReference type="PANTHER" id="PTHR23292">
    <property type="entry name" value="LIPOPOLYSACCHARIDE-INDUCED TUMOR NECROSIS FACTOR-ALPHA FACTOR"/>
    <property type="match status" value="1"/>
</dbReference>
<evidence type="ECO:0000256" key="3">
    <source>
        <dbReference type="ARBA" id="ARBA00004630"/>
    </source>
</evidence>
<protein>
    <submittedName>
        <fullName evidence="12">Cell death-inducing p53-target protein 1-like</fullName>
    </submittedName>
</protein>
<accession>A0ABM1MPY2</accession>
<reference evidence="12" key="1">
    <citation type="submission" date="2025-08" db="UniProtKB">
        <authorList>
            <consortium name="RefSeq"/>
        </authorList>
    </citation>
    <scope>IDENTIFICATION</scope>
</reference>
<feature type="compositionally biased region" description="Low complexity" evidence="8">
    <location>
        <begin position="13"/>
        <end position="24"/>
    </location>
</feature>
<feature type="transmembrane region" description="Helical" evidence="9">
    <location>
        <begin position="79"/>
        <end position="104"/>
    </location>
</feature>
<sequence length="126" mass="13418">MDKRQYGLPPGGQPAQAPPSYAQAVGGVAPSSPYTPIQTSKNGPTIMTTVVPLGPEHTHMICPHCLAEIDTTIDKKPGLIAYIAGFLICLIGCPFGCCLIPCCISKCMDVHHSCPNCKGYLGMFRR</sequence>
<evidence type="ECO:0000256" key="8">
    <source>
        <dbReference type="SAM" id="MobiDB-lite"/>
    </source>
</evidence>
<evidence type="ECO:0000256" key="9">
    <source>
        <dbReference type="SAM" id="Phobius"/>
    </source>
</evidence>
<name>A0ABM1MPY2_NICVS</name>
<dbReference type="GeneID" id="108562726"/>
<proteinExistence type="inferred from homology"/>
<dbReference type="PANTHER" id="PTHR23292:SF6">
    <property type="entry name" value="FI16602P1-RELATED"/>
    <property type="match status" value="1"/>
</dbReference>
<comment type="similarity">
    <text evidence="4">Belongs to the CDIP1/LITAF family.</text>
</comment>
<keyword evidence="9" id="KW-1133">Transmembrane helix</keyword>
<evidence type="ECO:0000256" key="1">
    <source>
        <dbReference type="ARBA" id="ARBA00004414"/>
    </source>
</evidence>
<keyword evidence="7 9" id="KW-0472">Membrane</keyword>
<comment type="subcellular location">
    <subcellularLocation>
        <location evidence="2">Endosome membrane</location>
        <topology evidence="2">Peripheral membrane protein</topology>
    </subcellularLocation>
    <subcellularLocation>
        <location evidence="1">Late endosome membrane</location>
    </subcellularLocation>
    <subcellularLocation>
        <location evidence="3">Lysosome membrane</location>
        <topology evidence="3">Peripheral membrane protein</topology>
        <orientation evidence="3">Cytoplasmic side</orientation>
    </subcellularLocation>
</comment>
<evidence type="ECO:0000256" key="5">
    <source>
        <dbReference type="ARBA" id="ARBA00022723"/>
    </source>
</evidence>
<organism evidence="11 12">
    <name type="scientific">Nicrophorus vespilloides</name>
    <name type="common">Boreal carrion beetle</name>
    <dbReference type="NCBI Taxonomy" id="110193"/>
    <lineage>
        <taxon>Eukaryota</taxon>
        <taxon>Metazoa</taxon>
        <taxon>Ecdysozoa</taxon>
        <taxon>Arthropoda</taxon>
        <taxon>Hexapoda</taxon>
        <taxon>Insecta</taxon>
        <taxon>Pterygota</taxon>
        <taxon>Neoptera</taxon>
        <taxon>Endopterygota</taxon>
        <taxon>Coleoptera</taxon>
        <taxon>Polyphaga</taxon>
        <taxon>Staphyliniformia</taxon>
        <taxon>Silphidae</taxon>
        <taxon>Nicrophorinae</taxon>
        <taxon>Nicrophorus</taxon>
    </lineage>
</organism>
<feature type="region of interest" description="Disordered" evidence="8">
    <location>
        <begin position="1"/>
        <end position="27"/>
    </location>
</feature>
<evidence type="ECO:0000259" key="10">
    <source>
        <dbReference type="PROSITE" id="PS51837"/>
    </source>
</evidence>
<keyword evidence="6" id="KW-0862">Zinc</keyword>
<feature type="domain" description="LITAF" evidence="10">
    <location>
        <begin position="41"/>
        <end position="126"/>
    </location>
</feature>
<keyword evidence="11" id="KW-1185">Reference proteome</keyword>
<evidence type="ECO:0000256" key="6">
    <source>
        <dbReference type="ARBA" id="ARBA00022833"/>
    </source>
</evidence>
<evidence type="ECO:0000256" key="7">
    <source>
        <dbReference type="ARBA" id="ARBA00023136"/>
    </source>
</evidence>
<dbReference type="PROSITE" id="PS51837">
    <property type="entry name" value="LITAF"/>
    <property type="match status" value="1"/>
</dbReference>